<reference evidence="3" key="1">
    <citation type="submission" date="2023-10" db="EMBL/GenBank/DDBJ databases">
        <authorList>
            <person name="Chen Y."/>
            <person name="Shah S."/>
            <person name="Dougan E. K."/>
            <person name="Thang M."/>
            <person name="Chan C."/>
        </authorList>
    </citation>
    <scope>NUCLEOTIDE SEQUENCE [LARGE SCALE GENOMIC DNA]</scope>
</reference>
<evidence type="ECO:0000313" key="4">
    <source>
        <dbReference type="Proteomes" id="UP001189429"/>
    </source>
</evidence>
<dbReference type="Proteomes" id="UP001189429">
    <property type="component" value="Unassembled WGS sequence"/>
</dbReference>
<sequence>SQFDSGGHRADRSLLESITIRSTRMAAELAGTMAALSLGETDSGSESSTVQFKVPGTTAFEIELDRATAVRDVKKAVAEESTVKPEHMRLIYKGKVLKDALSLEEEGYDGTEAVSVHFTAGHTGLVGGSQKQEVVRNPFNPPVRGIPGSKGSRTSRMSGRPGGMGLIRKYGIMMKRQEFRAKGHRDRLHQVPLRSPTAS</sequence>
<evidence type="ECO:0000259" key="2">
    <source>
        <dbReference type="PROSITE" id="PS50053"/>
    </source>
</evidence>
<evidence type="ECO:0000313" key="3">
    <source>
        <dbReference type="EMBL" id="CAK0824099.1"/>
    </source>
</evidence>
<name>A0ABN9RXI6_9DINO</name>
<gene>
    <name evidence="3" type="ORF">PCOR1329_LOCUS24594</name>
</gene>
<dbReference type="PROSITE" id="PS50053">
    <property type="entry name" value="UBIQUITIN_2"/>
    <property type="match status" value="1"/>
</dbReference>
<feature type="non-terminal residue" evidence="3">
    <location>
        <position position="1"/>
    </location>
</feature>
<proteinExistence type="predicted"/>
<comment type="caution">
    <text evidence="3">The sequence shown here is derived from an EMBL/GenBank/DDBJ whole genome shotgun (WGS) entry which is preliminary data.</text>
</comment>
<dbReference type="EMBL" id="CAUYUJ010008488">
    <property type="protein sequence ID" value="CAK0824099.1"/>
    <property type="molecule type" value="Genomic_DNA"/>
</dbReference>
<evidence type="ECO:0000256" key="1">
    <source>
        <dbReference type="SAM" id="MobiDB-lite"/>
    </source>
</evidence>
<accession>A0ABN9RXI6</accession>
<dbReference type="InterPro" id="IPR029071">
    <property type="entry name" value="Ubiquitin-like_domsf"/>
</dbReference>
<dbReference type="SUPFAM" id="SSF54236">
    <property type="entry name" value="Ubiquitin-like"/>
    <property type="match status" value="1"/>
</dbReference>
<dbReference type="Gene3D" id="3.10.20.90">
    <property type="entry name" value="Phosphatidylinositol 3-kinase Catalytic Subunit, Chain A, domain 1"/>
    <property type="match status" value="1"/>
</dbReference>
<dbReference type="InterPro" id="IPR043140">
    <property type="entry name" value="Ribosomal_uS14_sf"/>
</dbReference>
<organism evidence="3 4">
    <name type="scientific">Prorocentrum cordatum</name>
    <dbReference type="NCBI Taxonomy" id="2364126"/>
    <lineage>
        <taxon>Eukaryota</taxon>
        <taxon>Sar</taxon>
        <taxon>Alveolata</taxon>
        <taxon>Dinophyceae</taxon>
        <taxon>Prorocentrales</taxon>
        <taxon>Prorocentraceae</taxon>
        <taxon>Prorocentrum</taxon>
    </lineage>
</organism>
<keyword evidence="4" id="KW-1185">Reference proteome</keyword>
<feature type="region of interest" description="Disordered" evidence="1">
    <location>
        <begin position="128"/>
        <end position="163"/>
    </location>
</feature>
<dbReference type="Gene3D" id="4.10.830.10">
    <property type="entry name" value="30s Ribosomal Protein S14, Chain N"/>
    <property type="match status" value="1"/>
</dbReference>
<dbReference type="Pfam" id="PF00240">
    <property type="entry name" value="ubiquitin"/>
    <property type="match status" value="1"/>
</dbReference>
<feature type="domain" description="Ubiquitin-like" evidence="2">
    <location>
        <begin position="48"/>
        <end position="116"/>
    </location>
</feature>
<protein>
    <recommendedName>
        <fullName evidence="2">Ubiquitin-like domain-containing protein</fullName>
    </recommendedName>
</protein>
<feature type="region of interest" description="Disordered" evidence="1">
    <location>
        <begin position="180"/>
        <end position="199"/>
    </location>
</feature>
<dbReference type="InterPro" id="IPR000626">
    <property type="entry name" value="Ubiquitin-like_dom"/>
</dbReference>